<evidence type="ECO:0000313" key="3">
    <source>
        <dbReference type="Proteomes" id="UP000629468"/>
    </source>
</evidence>
<dbReference type="SUPFAM" id="SSF51735">
    <property type="entry name" value="NAD(P)-binding Rossmann-fold domains"/>
    <property type="match status" value="1"/>
</dbReference>
<dbReference type="GO" id="GO:0006633">
    <property type="term" value="P:fatty acid biosynthetic process"/>
    <property type="evidence" value="ECO:0007669"/>
    <property type="project" value="TreeGrafter"/>
</dbReference>
<dbReference type="GO" id="GO:0048038">
    <property type="term" value="F:quinone binding"/>
    <property type="evidence" value="ECO:0007669"/>
    <property type="project" value="TreeGrafter"/>
</dbReference>
<evidence type="ECO:0000313" key="2">
    <source>
        <dbReference type="EMBL" id="KAF7760778.1"/>
    </source>
</evidence>
<sequence length="249" mass="26493">MALNAVALITGAGSGIGRAIALRLAKDGYNIAINDIRRNEGFDKVQDEIKKMGRETVECIADVSNEGQVKGMVDATTKKLGGLDVMVANAGIFTSTPFLQSTLEEWDKCFDINAKGVFLCYKYAAQQMIQQGRGGRVIGACSQVGKQGLDAGAIYSATKFTVRSLTQSAAMALQPHDITVNAYAPGIVDTPLLTAARERVLQLGRPLDTLAGETGTPEEIAALVSYLVSKEARYVTGQSVNINGGRLFD</sequence>
<comment type="caution">
    <text evidence="2">The sequence shown here is derived from an EMBL/GenBank/DDBJ whole genome shotgun (WGS) entry which is preliminary data.</text>
</comment>
<name>A0A8H7EW25_AGABI</name>
<dbReference type="InterPro" id="IPR036291">
    <property type="entry name" value="NAD(P)-bd_dom_sf"/>
</dbReference>
<dbReference type="InterPro" id="IPR002347">
    <property type="entry name" value="SDR_fam"/>
</dbReference>
<dbReference type="AlphaFoldDB" id="A0A8H7EW25"/>
<proteinExistence type="inferred from homology"/>
<dbReference type="PANTHER" id="PTHR42760">
    <property type="entry name" value="SHORT-CHAIN DEHYDROGENASES/REDUCTASES FAMILY MEMBER"/>
    <property type="match status" value="1"/>
</dbReference>
<dbReference type="PRINTS" id="PR00081">
    <property type="entry name" value="GDHRDH"/>
</dbReference>
<protein>
    <submittedName>
        <fullName evidence="2">Uncharacterized protein</fullName>
    </submittedName>
</protein>
<dbReference type="Pfam" id="PF13561">
    <property type="entry name" value="adh_short_C2"/>
    <property type="match status" value="1"/>
</dbReference>
<dbReference type="EMBL" id="JABXXO010000014">
    <property type="protein sequence ID" value="KAF7760778.1"/>
    <property type="molecule type" value="Genomic_DNA"/>
</dbReference>
<dbReference type="GO" id="GO:0016616">
    <property type="term" value="F:oxidoreductase activity, acting on the CH-OH group of donors, NAD or NADP as acceptor"/>
    <property type="evidence" value="ECO:0007669"/>
    <property type="project" value="TreeGrafter"/>
</dbReference>
<dbReference type="Proteomes" id="UP000629468">
    <property type="component" value="Unassembled WGS sequence"/>
</dbReference>
<evidence type="ECO:0000256" key="1">
    <source>
        <dbReference type="ARBA" id="ARBA00006484"/>
    </source>
</evidence>
<dbReference type="PRINTS" id="PR00080">
    <property type="entry name" value="SDRFAMILY"/>
</dbReference>
<dbReference type="Gene3D" id="3.40.50.720">
    <property type="entry name" value="NAD(P)-binding Rossmann-like Domain"/>
    <property type="match status" value="1"/>
</dbReference>
<organism evidence="2 3">
    <name type="scientific">Agaricus bisporus var. burnettii</name>
    <dbReference type="NCBI Taxonomy" id="192524"/>
    <lineage>
        <taxon>Eukaryota</taxon>
        <taxon>Fungi</taxon>
        <taxon>Dikarya</taxon>
        <taxon>Basidiomycota</taxon>
        <taxon>Agaricomycotina</taxon>
        <taxon>Agaricomycetes</taxon>
        <taxon>Agaricomycetidae</taxon>
        <taxon>Agaricales</taxon>
        <taxon>Agaricineae</taxon>
        <taxon>Agaricaceae</taxon>
        <taxon>Agaricus</taxon>
    </lineage>
</organism>
<comment type="similarity">
    <text evidence="1">Belongs to the short-chain dehydrogenases/reductases (SDR) family.</text>
</comment>
<accession>A0A8H7EW25</accession>
<dbReference type="FunFam" id="3.40.50.720:FF:000084">
    <property type="entry name" value="Short-chain dehydrogenase reductase"/>
    <property type="match status" value="1"/>
</dbReference>
<dbReference type="PANTHER" id="PTHR42760:SF121">
    <property type="entry name" value="3-OXOACYL-(ACYL-CARRIER-PROTEIN) REDUCTASE"/>
    <property type="match status" value="1"/>
</dbReference>
<gene>
    <name evidence="2" type="ORF">Agabi119p4_10187</name>
</gene>
<reference evidence="2 3" key="1">
    <citation type="journal article" name="Sci. Rep.">
        <title>Telomere-to-telomere assembled and centromere annotated genomes of the two main subspecies of the button mushroom Agaricus bisporus reveal especially polymorphic chromosome ends.</title>
        <authorList>
            <person name="Sonnenberg A.S.M."/>
            <person name="Sedaghat-Telgerd N."/>
            <person name="Lavrijssen B."/>
            <person name="Ohm R.A."/>
            <person name="Hendrickx P.M."/>
            <person name="Scholtmeijer K."/>
            <person name="Baars J.J.P."/>
            <person name="van Peer A."/>
        </authorList>
    </citation>
    <scope>NUCLEOTIDE SEQUENCE [LARGE SCALE GENOMIC DNA]</scope>
    <source>
        <strain evidence="2 3">H119_p4</strain>
    </source>
</reference>